<dbReference type="Gene3D" id="3.30.70.270">
    <property type="match status" value="1"/>
</dbReference>
<protein>
    <recommendedName>
        <fullName evidence="2">diguanylate cyclase</fullName>
        <ecNumber evidence="2">2.7.7.65</ecNumber>
    </recommendedName>
</protein>
<comment type="cofactor">
    <cofactor evidence="1">
        <name>Mg(2+)</name>
        <dbReference type="ChEBI" id="CHEBI:18420"/>
    </cofactor>
</comment>
<evidence type="ECO:0000256" key="1">
    <source>
        <dbReference type="ARBA" id="ARBA00001946"/>
    </source>
</evidence>
<dbReference type="InterPro" id="IPR043128">
    <property type="entry name" value="Rev_trsase/Diguanyl_cyclase"/>
</dbReference>
<dbReference type="SUPFAM" id="SSF55073">
    <property type="entry name" value="Nucleotide cyclase"/>
    <property type="match status" value="1"/>
</dbReference>
<proteinExistence type="predicted"/>
<dbReference type="FunFam" id="3.30.70.270:FF:000001">
    <property type="entry name" value="Diguanylate cyclase domain protein"/>
    <property type="match status" value="1"/>
</dbReference>
<dbReference type="InterPro" id="IPR050469">
    <property type="entry name" value="Diguanylate_Cyclase"/>
</dbReference>
<dbReference type="AlphaFoldDB" id="A0A841GPW3"/>
<accession>A0A841GPW3</accession>
<dbReference type="RefSeq" id="WP_188026353.1">
    <property type="nucleotide sequence ID" value="NZ_JACHGR010000004.1"/>
</dbReference>
<evidence type="ECO:0000256" key="3">
    <source>
        <dbReference type="ARBA" id="ARBA00034247"/>
    </source>
</evidence>
<dbReference type="EC" id="2.7.7.65" evidence="2"/>
<dbReference type="Pfam" id="PF00990">
    <property type="entry name" value="GGDEF"/>
    <property type="match status" value="1"/>
</dbReference>
<evidence type="ECO:0000313" key="6">
    <source>
        <dbReference type="Proteomes" id="UP000585721"/>
    </source>
</evidence>
<dbReference type="SMART" id="SM00267">
    <property type="entry name" value="GGDEF"/>
    <property type="match status" value="1"/>
</dbReference>
<evidence type="ECO:0000256" key="2">
    <source>
        <dbReference type="ARBA" id="ARBA00012528"/>
    </source>
</evidence>
<dbReference type="PROSITE" id="PS50887">
    <property type="entry name" value="GGDEF"/>
    <property type="match status" value="1"/>
</dbReference>
<dbReference type="GO" id="GO:0052621">
    <property type="term" value="F:diguanylate cyclase activity"/>
    <property type="evidence" value="ECO:0007669"/>
    <property type="project" value="UniProtKB-EC"/>
</dbReference>
<evidence type="ECO:0000313" key="5">
    <source>
        <dbReference type="EMBL" id="MBB6055583.1"/>
    </source>
</evidence>
<comment type="caution">
    <text evidence="5">The sequence shown here is derived from an EMBL/GenBank/DDBJ whole genome shotgun (WGS) entry which is preliminary data.</text>
</comment>
<dbReference type="GO" id="GO:0005886">
    <property type="term" value="C:plasma membrane"/>
    <property type="evidence" value="ECO:0007669"/>
    <property type="project" value="TreeGrafter"/>
</dbReference>
<evidence type="ECO:0000259" key="4">
    <source>
        <dbReference type="PROSITE" id="PS50887"/>
    </source>
</evidence>
<dbReference type="InterPro" id="IPR029787">
    <property type="entry name" value="Nucleotide_cyclase"/>
</dbReference>
<comment type="catalytic activity">
    <reaction evidence="3">
        <text>2 GTP = 3',3'-c-di-GMP + 2 diphosphate</text>
        <dbReference type="Rhea" id="RHEA:24898"/>
        <dbReference type="ChEBI" id="CHEBI:33019"/>
        <dbReference type="ChEBI" id="CHEBI:37565"/>
        <dbReference type="ChEBI" id="CHEBI:58805"/>
        <dbReference type="EC" id="2.7.7.65"/>
    </reaction>
</comment>
<dbReference type="GO" id="GO:0043709">
    <property type="term" value="P:cell adhesion involved in single-species biofilm formation"/>
    <property type="evidence" value="ECO:0007669"/>
    <property type="project" value="TreeGrafter"/>
</dbReference>
<feature type="domain" description="GGDEF" evidence="4">
    <location>
        <begin position="102"/>
        <end position="233"/>
    </location>
</feature>
<gene>
    <name evidence="5" type="ORF">HNR75_001489</name>
</gene>
<dbReference type="PANTHER" id="PTHR45138">
    <property type="entry name" value="REGULATORY COMPONENTS OF SENSORY TRANSDUCTION SYSTEM"/>
    <property type="match status" value="1"/>
</dbReference>
<dbReference type="EMBL" id="JACHGR010000004">
    <property type="protein sequence ID" value="MBB6055583.1"/>
    <property type="molecule type" value="Genomic_DNA"/>
</dbReference>
<dbReference type="InterPro" id="IPR000160">
    <property type="entry name" value="GGDEF_dom"/>
</dbReference>
<sequence length="242" mass="27344">MNAQDETSQPVVPAERYHHLETQYAGHPLLTELTALHLQYQRLERRLNKIARIGDLMQAQIMDLNSELNKRAETDPLTGLYNRGGLYPQMSALMEQLALGQSRFGLLLLDLDYFKEVNDQFGHLHGDQLLIAVADILRAVCPASHICARWGGEEFLVLMPDCCDDSLFALAGNLMQAIRRIRLPGDDNRYLTASLGAYLCRETETIDESIRKADLAMYKAKAQGRNQLVVYSPELDETRVVL</sequence>
<dbReference type="CDD" id="cd01949">
    <property type="entry name" value="GGDEF"/>
    <property type="match status" value="1"/>
</dbReference>
<keyword evidence="6" id="KW-1185">Reference proteome</keyword>
<organism evidence="5 6">
    <name type="scientific">Tolumonas osonensis</name>
    <dbReference type="NCBI Taxonomy" id="675874"/>
    <lineage>
        <taxon>Bacteria</taxon>
        <taxon>Pseudomonadati</taxon>
        <taxon>Pseudomonadota</taxon>
        <taxon>Gammaproteobacteria</taxon>
        <taxon>Aeromonadales</taxon>
        <taxon>Aeromonadaceae</taxon>
        <taxon>Tolumonas</taxon>
    </lineage>
</organism>
<dbReference type="PANTHER" id="PTHR45138:SF9">
    <property type="entry name" value="DIGUANYLATE CYCLASE DGCM-RELATED"/>
    <property type="match status" value="1"/>
</dbReference>
<dbReference type="GO" id="GO:1902201">
    <property type="term" value="P:negative regulation of bacterial-type flagellum-dependent cell motility"/>
    <property type="evidence" value="ECO:0007669"/>
    <property type="project" value="TreeGrafter"/>
</dbReference>
<reference evidence="5 6" key="1">
    <citation type="submission" date="2020-08" db="EMBL/GenBank/DDBJ databases">
        <title>Genomic Encyclopedia of Type Strains, Phase IV (KMG-IV): sequencing the most valuable type-strain genomes for metagenomic binning, comparative biology and taxonomic classification.</title>
        <authorList>
            <person name="Goeker M."/>
        </authorList>
    </citation>
    <scope>NUCLEOTIDE SEQUENCE [LARGE SCALE GENOMIC DNA]</scope>
    <source>
        <strain evidence="5 6">DSM 22975</strain>
    </source>
</reference>
<name>A0A841GPW3_9GAMM</name>
<dbReference type="Proteomes" id="UP000585721">
    <property type="component" value="Unassembled WGS sequence"/>
</dbReference>
<dbReference type="NCBIfam" id="TIGR00254">
    <property type="entry name" value="GGDEF"/>
    <property type="match status" value="1"/>
</dbReference>